<proteinExistence type="predicted"/>
<dbReference type="AlphaFoldDB" id="A0A0D2GB96"/>
<dbReference type="OrthoDB" id="4146419at2759"/>
<dbReference type="VEuPathDB" id="FungiDB:Z517_10750"/>
<feature type="compositionally biased region" description="Basic and acidic residues" evidence="1">
    <location>
        <begin position="410"/>
        <end position="419"/>
    </location>
</feature>
<dbReference type="HOGENOM" id="CLU_033342_0_0_1"/>
<protein>
    <submittedName>
        <fullName evidence="2">Uncharacterized protein</fullName>
    </submittedName>
</protein>
<evidence type="ECO:0000313" key="3">
    <source>
        <dbReference type="Proteomes" id="UP000053029"/>
    </source>
</evidence>
<organism evidence="2 3">
    <name type="scientific">Fonsecaea pedrosoi CBS 271.37</name>
    <dbReference type="NCBI Taxonomy" id="1442368"/>
    <lineage>
        <taxon>Eukaryota</taxon>
        <taxon>Fungi</taxon>
        <taxon>Dikarya</taxon>
        <taxon>Ascomycota</taxon>
        <taxon>Pezizomycotina</taxon>
        <taxon>Eurotiomycetes</taxon>
        <taxon>Chaetothyriomycetidae</taxon>
        <taxon>Chaetothyriales</taxon>
        <taxon>Herpotrichiellaceae</taxon>
        <taxon>Fonsecaea</taxon>
    </lineage>
</organism>
<feature type="region of interest" description="Disordered" evidence="1">
    <location>
        <begin position="161"/>
        <end position="182"/>
    </location>
</feature>
<feature type="region of interest" description="Disordered" evidence="1">
    <location>
        <begin position="410"/>
        <end position="433"/>
    </location>
</feature>
<sequence>MEQSRWSLDSDEIASCLPSRPSTPQSVKALLRSPGSPLRTLGKKLSLTGLSVRSRKTSPDGGKGTRLKNHVSDSSRPGPGSVAPLYNRRRGGSFRPLSIVTGKPFEFDVNLALDIVRNHPNSSCPNSDPVKHPPSTDIMKTARDDDEKTIKPARSLIMSPPNHSTQPHAMPLSSPPQSANKGRLPVQKKHTVIEAPFSHLTRIPAPDISQHPMNQPNPFTSTSDAPSLISTSKKEEIKRLVKEARRRFDEKEREAEREEVEREKAEREAHLQSRIKFDAAPMPGNAFVRGNYDNGKIQDNPFSAKAVCAADSASPNPPEPFACRPIVPRPVPRQSSDTANTYNLSNNLSAFQLGAENVQNDIFTVSTEGSPMAGTSTPGRATVGSSKSVVTPLSEGLEHKKTGLRKVTDLFKTKSEKPQPDSASPQNTDMLHRPDLERYLRTTTNNHSYDYDEGQPYSRHPNTSRAWHSRNLKCTTCLDHCCAVCGRACCAYKAAALAVKIHKDNPESLKMAEERLLQIAFLFPYGQEAPTFLQCTKGGEIGCGKMVCPDCCGECPNPICKDIQCRKCKKNPWAECLWHDEDMNRRAL</sequence>
<reference evidence="2 3" key="1">
    <citation type="submission" date="2015-01" db="EMBL/GenBank/DDBJ databases">
        <title>The Genome Sequence of Fonsecaea pedrosoi CBS 271.37.</title>
        <authorList>
            <consortium name="The Broad Institute Genomics Platform"/>
            <person name="Cuomo C."/>
            <person name="de Hoog S."/>
            <person name="Gorbushina A."/>
            <person name="Stielow B."/>
            <person name="Teixiera M."/>
            <person name="Abouelleil A."/>
            <person name="Chapman S.B."/>
            <person name="Priest M."/>
            <person name="Young S.K."/>
            <person name="Wortman J."/>
            <person name="Nusbaum C."/>
            <person name="Birren B."/>
        </authorList>
    </citation>
    <scope>NUCLEOTIDE SEQUENCE [LARGE SCALE GENOMIC DNA]</scope>
    <source>
        <strain evidence="2 3">CBS 271.37</strain>
    </source>
</reference>
<evidence type="ECO:0000313" key="2">
    <source>
        <dbReference type="EMBL" id="KIW76005.1"/>
    </source>
</evidence>
<feature type="region of interest" description="Disordered" evidence="1">
    <location>
        <begin position="247"/>
        <end position="269"/>
    </location>
</feature>
<dbReference type="Proteomes" id="UP000053029">
    <property type="component" value="Unassembled WGS sequence"/>
</dbReference>
<dbReference type="RefSeq" id="XP_013279813.1">
    <property type="nucleotide sequence ID" value="XM_013424359.1"/>
</dbReference>
<dbReference type="STRING" id="1442368.A0A0D2GB96"/>
<dbReference type="GeneID" id="25310240"/>
<evidence type="ECO:0000256" key="1">
    <source>
        <dbReference type="SAM" id="MobiDB-lite"/>
    </source>
</evidence>
<dbReference type="EMBL" id="KN846975">
    <property type="protein sequence ID" value="KIW76005.1"/>
    <property type="molecule type" value="Genomic_DNA"/>
</dbReference>
<keyword evidence="3" id="KW-1185">Reference proteome</keyword>
<gene>
    <name evidence="2" type="ORF">Z517_10750</name>
</gene>
<accession>A0A0D2GB96</accession>
<name>A0A0D2GB96_9EURO</name>
<feature type="region of interest" description="Disordered" evidence="1">
    <location>
        <begin position="1"/>
        <end position="91"/>
    </location>
</feature>